<proteinExistence type="predicted"/>
<dbReference type="SUPFAM" id="SSF51120">
    <property type="entry name" value="beta-Roll"/>
    <property type="match status" value="1"/>
</dbReference>
<dbReference type="Gene3D" id="2.150.10.10">
    <property type="entry name" value="Serralysin-like metalloprotease, C-terminal"/>
    <property type="match status" value="1"/>
</dbReference>
<dbReference type="PANTHER" id="PTHR39431">
    <property type="entry name" value="FRPA/C-RELATED PROTEIN"/>
    <property type="match status" value="1"/>
</dbReference>
<name>A0A562QW08_9BACT</name>
<dbReference type="InterPro" id="IPR001343">
    <property type="entry name" value="Hemolysn_Ca-bd"/>
</dbReference>
<organism evidence="1 2">
    <name type="scientific">Desulfobotulus alkaliphilus</name>
    <dbReference type="NCBI Taxonomy" id="622671"/>
    <lineage>
        <taxon>Bacteria</taxon>
        <taxon>Pseudomonadati</taxon>
        <taxon>Thermodesulfobacteriota</taxon>
        <taxon>Desulfobacteria</taxon>
        <taxon>Desulfobacterales</taxon>
        <taxon>Desulfobacteraceae</taxon>
        <taxon>Desulfobotulus</taxon>
    </lineage>
</organism>
<dbReference type="GO" id="GO:0005509">
    <property type="term" value="F:calcium ion binding"/>
    <property type="evidence" value="ECO:0007669"/>
    <property type="project" value="InterPro"/>
</dbReference>
<sequence>MNGSGSIETVGLDAGVHFDLSGNGFREKTGWISPENGLLVLDRNGDGIINDGSELFGNWTLLESGYAAANGFYALADFDDNGDGFIDTNDAIFSDLRIWRDLDQDGFSDQGELFTLEELGIARLSVNYENSNFVDAAGNEHRQVGSFITESGEERLLTDIWFQRNVTLTLPGEVLDVPQEIALLPDAVGYGNTYSLHQAMVRDETGTLQSLVEDFVAEADPNRRKNLVTDILFTWAGQTEADKNRFRGYEGLVDGRKIGVLEAFLGHEVGGPRGSGQDYARIFHGLYGQWEDAVFYQLMAGSHLADIFKLIPFTHDKETDIWTGQYEAASESIMENLIENPASAAILIPEYLRTVSGINPYAGTNLADATAALMAAGQGHNAAFTAYWQSLLESGDQETQRQFAEFMISGQMASILSDWTWGRNALVDVLSDPMMLSALRGHADIAGELADELFQSATVIRATPGNQTLHGHDGADIMTGHDEGINRLYGGAGDDLLIAG</sequence>
<gene>
    <name evidence="1" type="ORF">LZ24_03469</name>
</gene>
<reference evidence="1 2" key="1">
    <citation type="submission" date="2019-07" db="EMBL/GenBank/DDBJ databases">
        <title>Genome sequencing of 100 strains of the haloalkaliphilic chemolithoautotrophic sulfur-oxidizing bacterium Thioalkalivibrio.</title>
        <authorList>
            <person name="Muyzer G."/>
        </authorList>
    </citation>
    <scope>NUCLEOTIDE SEQUENCE [LARGE SCALE GENOMIC DNA]</scope>
    <source>
        <strain evidence="1 2">ASO4-4</strain>
    </source>
</reference>
<dbReference type="InterPro" id="IPR011049">
    <property type="entry name" value="Serralysin-like_metalloprot_C"/>
</dbReference>
<protein>
    <submittedName>
        <fullName evidence="1">Uncharacterized protein</fullName>
    </submittedName>
</protein>
<dbReference type="RefSeq" id="WP_222427700.1">
    <property type="nucleotide sequence ID" value="NZ_VLLC01000080.1"/>
</dbReference>
<dbReference type="Proteomes" id="UP000318307">
    <property type="component" value="Unassembled WGS sequence"/>
</dbReference>
<comment type="caution">
    <text evidence="1">The sequence shown here is derived from an EMBL/GenBank/DDBJ whole genome shotgun (WGS) entry which is preliminary data.</text>
</comment>
<dbReference type="PANTHER" id="PTHR39431:SF1">
    <property type="entry name" value="FRPA_C-RELATED PROTEIN"/>
    <property type="match status" value="1"/>
</dbReference>
<evidence type="ECO:0000313" key="1">
    <source>
        <dbReference type="EMBL" id="TWI61018.1"/>
    </source>
</evidence>
<dbReference type="EMBL" id="VLLC01000080">
    <property type="protein sequence ID" value="TWI61018.1"/>
    <property type="molecule type" value="Genomic_DNA"/>
</dbReference>
<keyword evidence="2" id="KW-1185">Reference proteome</keyword>
<evidence type="ECO:0000313" key="2">
    <source>
        <dbReference type="Proteomes" id="UP000318307"/>
    </source>
</evidence>
<dbReference type="Pfam" id="PF00353">
    <property type="entry name" value="HemolysinCabind"/>
    <property type="match status" value="2"/>
</dbReference>
<accession>A0A562QW08</accession>
<dbReference type="AlphaFoldDB" id="A0A562QW08"/>
<feature type="non-terminal residue" evidence="1">
    <location>
        <position position="500"/>
    </location>
</feature>